<dbReference type="EnsemblMetazoa" id="CapteT192328">
    <property type="protein sequence ID" value="CapteP192328"/>
    <property type="gene ID" value="CapteG192328"/>
</dbReference>
<reference evidence="4" key="1">
    <citation type="submission" date="2012-12" db="EMBL/GenBank/DDBJ databases">
        <authorList>
            <person name="Hellsten U."/>
            <person name="Grimwood J."/>
            <person name="Chapman J.A."/>
            <person name="Shapiro H."/>
            <person name="Aerts A."/>
            <person name="Otillar R.P."/>
            <person name="Terry A.Y."/>
            <person name="Boore J.L."/>
            <person name="Simakov O."/>
            <person name="Marletaz F."/>
            <person name="Cho S.-J."/>
            <person name="Edsinger-Gonzales E."/>
            <person name="Havlak P."/>
            <person name="Kuo D.-H."/>
            <person name="Larsson T."/>
            <person name="Lv J."/>
            <person name="Arendt D."/>
            <person name="Savage R."/>
            <person name="Osoegawa K."/>
            <person name="de Jong P."/>
            <person name="Lindberg D.R."/>
            <person name="Seaver E.C."/>
            <person name="Weisblat D.A."/>
            <person name="Putnam N.H."/>
            <person name="Grigoriev I.V."/>
            <person name="Rokhsar D.S."/>
        </authorList>
    </citation>
    <scope>NUCLEOTIDE SEQUENCE</scope>
    <source>
        <strain evidence="4">I ESC-2004</strain>
    </source>
</reference>
<feature type="region of interest" description="Disordered" evidence="1">
    <location>
        <begin position="23"/>
        <end position="163"/>
    </location>
</feature>
<sequence length="433" mass="47582">MPPPKKPKTGPTRAEEFLSAAELEQLKQNRGETQLPSDLPSSPAKIPAESFSPARTDFPSPAKVAAQLPSPAESPAVPSLPAKTASVFSFSQPPPPFSRQPGPSREPARFGPVATCPAQRSFVSETAHDREHIRGRRFEEGPSACAGNRATPPPLVPSPWKMSHESFENPLNLKKVISQDSLAEQNRHIESLLSKEREKFALCGRNRRFGGSGIPQANPFPDRPPSHSAPELSFPPKSPVKDKQQRWIGHLLQSDSPKTDRSVKGLLSSPDHDQLPPPVAPSLQTCRDPQCSYSLHSSSNLHRVSQCSPHNAAFQRMAQQFASSSARSHQTVLNYLQPYNVPKFEPHSRKTPPLARHASQGLVKRFLMADEDEDIQYLRERAASKSSAIPLESPTHSDIEIVLSPQSPEHSTRSSPFEEGSENQYTGILNHAD</sequence>
<name>R7UBL0_CAPTE</name>
<gene>
    <name evidence="2" type="ORF">CAPTEDRAFT_192328</name>
</gene>
<evidence type="ECO:0000313" key="2">
    <source>
        <dbReference type="EMBL" id="ELU03760.1"/>
    </source>
</evidence>
<reference evidence="3" key="3">
    <citation type="submission" date="2015-06" db="UniProtKB">
        <authorList>
            <consortium name="EnsemblMetazoa"/>
        </authorList>
    </citation>
    <scope>IDENTIFICATION</scope>
</reference>
<feature type="compositionally biased region" description="Polar residues" evidence="1">
    <location>
        <begin position="31"/>
        <end position="40"/>
    </location>
</feature>
<evidence type="ECO:0000313" key="4">
    <source>
        <dbReference type="Proteomes" id="UP000014760"/>
    </source>
</evidence>
<reference evidence="2 4" key="2">
    <citation type="journal article" date="2013" name="Nature">
        <title>Insights into bilaterian evolution from three spiralian genomes.</title>
        <authorList>
            <person name="Simakov O."/>
            <person name="Marletaz F."/>
            <person name="Cho S.J."/>
            <person name="Edsinger-Gonzales E."/>
            <person name="Havlak P."/>
            <person name="Hellsten U."/>
            <person name="Kuo D.H."/>
            <person name="Larsson T."/>
            <person name="Lv J."/>
            <person name="Arendt D."/>
            <person name="Savage R."/>
            <person name="Osoegawa K."/>
            <person name="de Jong P."/>
            <person name="Grimwood J."/>
            <person name="Chapman J.A."/>
            <person name="Shapiro H."/>
            <person name="Aerts A."/>
            <person name="Otillar R.P."/>
            <person name="Terry A.Y."/>
            <person name="Boore J.L."/>
            <person name="Grigoriev I.V."/>
            <person name="Lindberg D.R."/>
            <person name="Seaver E.C."/>
            <person name="Weisblat D.A."/>
            <person name="Putnam N.H."/>
            <person name="Rokhsar D.S."/>
        </authorList>
    </citation>
    <scope>NUCLEOTIDE SEQUENCE</scope>
    <source>
        <strain evidence="2 4">I ESC-2004</strain>
    </source>
</reference>
<feature type="region of interest" description="Disordered" evidence="1">
    <location>
        <begin position="383"/>
        <end position="433"/>
    </location>
</feature>
<feature type="region of interest" description="Disordered" evidence="1">
    <location>
        <begin position="206"/>
        <end position="287"/>
    </location>
</feature>
<proteinExistence type="predicted"/>
<dbReference type="EMBL" id="AMQN01008346">
    <property type="status" value="NOT_ANNOTATED_CDS"/>
    <property type="molecule type" value="Genomic_DNA"/>
</dbReference>
<dbReference type="HOGENOM" id="CLU_633473_0_0_1"/>
<evidence type="ECO:0000313" key="3">
    <source>
        <dbReference type="EnsemblMetazoa" id="CapteP192328"/>
    </source>
</evidence>
<protein>
    <submittedName>
        <fullName evidence="2 3">Uncharacterized protein</fullName>
    </submittedName>
</protein>
<feature type="compositionally biased region" description="Basic and acidic residues" evidence="1">
    <location>
        <begin position="126"/>
        <end position="140"/>
    </location>
</feature>
<organism evidence="2">
    <name type="scientific">Capitella teleta</name>
    <name type="common">Polychaete worm</name>
    <dbReference type="NCBI Taxonomy" id="283909"/>
    <lineage>
        <taxon>Eukaryota</taxon>
        <taxon>Metazoa</taxon>
        <taxon>Spiralia</taxon>
        <taxon>Lophotrochozoa</taxon>
        <taxon>Annelida</taxon>
        <taxon>Polychaeta</taxon>
        <taxon>Sedentaria</taxon>
        <taxon>Scolecida</taxon>
        <taxon>Capitellidae</taxon>
        <taxon>Capitella</taxon>
    </lineage>
</organism>
<keyword evidence="4" id="KW-1185">Reference proteome</keyword>
<evidence type="ECO:0000256" key="1">
    <source>
        <dbReference type="SAM" id="MobiDB-lite"/>
    </source>
</evidence>
<dbReference type="EMBL" id="KB302909">
    <property type="protein sequence ID" value="ELU03760.1"/>
    <property type="molecule type" value="Genomic_DNA"/>
</dbReference>
<dbReference type="Proteomes" id="UP000014760">
    <property type="component" value="Unassembled WGS sequence"/>
</dbReference>
<feature type="compositionally biased region" description="Polar residues" evidence="1">
    <location>
        <begin position="404"/>
        <end position="415"/>
    </location>
</feature>
<dbReference type="AlphaFoldDB" id="R7UBL0"/>
<accession>R7UBL0</accession>